<dbReference type="GO" id="GO:0000162">
    <property type="term" value="P:L-tryptophan biosynthetic process"/>
    <property type="evidence" value="ECO:0007669"/>
    <property type="project" value="TreeGrafter"/>
</dbReference>
<dbReference type="Pfam" id="PF00425">
    <property type="entry name" value="Chorismate_bind"/>
    <property type="match status" value="1"/>
</dbReference>
<dbReference type="Gene3D" id="3.60.120.10">
    <property type="entry name" value="Anthranilate synthase"/>
    <property type="match status" value="1"/>
</dbReference>
<dbReference type="EMBL" id="FNZH01000010">
    <property type="protein sequence ID" value="SEJ74060.1"/>
    <property type="molecule type" value="Genomic_DNA"/>
</dbReference>
<gene>
    <name evidence="2" type="ORF">SAMN05192553_110109</name>
</gene>
<keyword evidence="3" id="KW-1185">Reference proteome</keyword>
<dbReference type="PANTHER" id="PTHR11236:SF9">
    <property type="entry name" value="ANTHRANILATE SYNTHASE COMPONENT 1"/>
    <property type="match status" value="1"/>
</dbReference>
<evidence type="ECO:0000313" key="3">
    <source>
        <dbReference type="Proteomes" id="UP000199403"/>
    </source>
</evidence>
<dbReference type="InterPro" id="IPR005801">
    <property type="entry name" value="ADC_synthase"/>
</dbReference>
<organism evidence="2 3">
    <name type="scientific">Cyclobacterium xiamenense</name>
    <dbReference type="NCBI Taxonomy" id="1297121"/>
    <lineage>
        <taxon>Bacteria</taxon>
        <taxon>Pseudomonadati</taxon>
        <taxon>Bacteroidota</taxon>
        <taxon>Cytophagia</taxon>
        <taxon>Cytophagales</taxon>
        <taxon>Cyclobacteriaceae</taxon>
        <taxon>Cyclobacterium</taxon>
    </lineage>
</organism>
<reference evidence="3" key="1">
    <citation type="submission" date="2016-10" db="EMBL/GenBank/DDBJ databases">
        <authorList>
            <person name="Varghese N."/>
            <person name="Submissions S."/>
        </authorList>
    </citation>
    <scope>NUCLEOTIDE SEQUENCE [LARGE SCALE GENOMIC DNA]</scope>
    <source>
        <strain evidence="3">IBRC-M 10761</strain>
    </source>
</reference>
<dbReference type="PRINTS" id="PR00095">
    <property type="entry name" value="ANTSNTHASEI"/>
</dbReference>
<dbReference type="AlphaFoldDB" id="A0A1H7BIK4"/>
<dbReference type="RefSeq" id="WP_092178407.1">
    <property type="nucleotide sequence ID" value="NZ_FNZH01000010.1"/>
</dbReference>
<evidence type="ECO:0000259" key="1">
    <source>
        <dbReference type="Pfam" id="PF00425"/>
    </source>
</evidence>
<evidence type="ECO:0000313" key="2">
    <source>
        <dbReference type="EMBL" id="SEJ74060.1"/>
    </source>
</evidence>
<accession>A0A1H7BIK4</accession>
<name>A0A1H7BIK4_9BACT</name>
<proteinExistence type="predicted"/>
<feature type="domain" description="Chorismate-utilising enzyme C-terminal" evidence="1">
    <location>
        <begin position="151"/>
        <end position="407"/>
    </location>
</feature>
<dbReference type="PANTHER" id="PTHR11236">
    <property type="entry name" value="AMINOBENZOATE/ANTHRANILATE SYNTHASE"/>
    <property type="match status" value="1"/>
</dbReference>
<sequence length="438" mass="49396">MSEIEASLTLPIGPSWVQQMLVWGGVRFRFYGYFHANGIDYPQGAFEQVFYGGNQAVSLENLADLPADRPKIGILSYDQKNNYERLSSRNIPWIDCPDSRFFSPEVTIRFTADSAEITGKDPERIAAAIASTRLRTTDSPEGFSLHSSHDQESYTRLFTNIQNHILEGDIYELNFCMDFHGKLPVCEPERVYLELCAQSPMPFSALFKADDLYLCAASPERFLKKQGNLLLSQPIKGSVKRGDSPEEDAFLKKKLAESEKERAENLMIVDLMRNDLSRVAETGSVTVNELFGIYAFHRITQMISTVSCRLRQEVSFEEIVSKTFPMGSMTGAPKVRSMELIEAYESFKRSWFSGVLGYIDPSGDFDFCVVIRSIVINQADRSFYFGVGSAITLDANATEEYQECQLKAAPIIQALTKLYPSTNSQRNGNTKPDSEKRY</sequence>
<dbReference type="InterPro" id="IPR015890">
    <property type="entry name" value="Chorismate_C"/>
</dbReference>
<dbReference type="STRING" id="1416801.SAMN05192553_110109"/>
<protein>
    <submittedName>
        <fullName evidence="2">Para-aminobenzoate synthetase component 1</fullName>
    </submittedName>
</protein>
<dbReference type="SUPFAM" id="SSF56322">
    <property type="entry name" value="ADC synthase"/>
    <property type="match status" value="1"/>
</dbReference>
<dbReference type="Proteomes" id="UP000199403">
    <property type="component" value="Unassembled WGS sequence"/>
</dbReference>
<dbReference type="OrthoDB" id="9803598at2"/>
<dbReference type="InterPro" id="IPR019999">
    <property type="entry name" value="Anth_synth_I-like"/>
</dbReference>